<dbReference type="AlphaFoldDB" id="A0A8K0XZJ3"/>
<name>A0A8K0XZJ3_9RHOB</name>
<evidence type="ECO:0000256" key="1">
    <source>
        <dbReference type="ARBA" id="ARBA00023015"/>
    </source>
</evidence>
<sequence length="139" mass="15257">MSEPTDEQVADLAGALDRLGRRFKLSDTAQGGRPLAEIDKLILQHVAAHPGCGPSDVARTFGVALTTISSATDRLAKRGLLERLRPSEDRRAVALDLTEAGKTHARALQDMYQSMFRDMLRRLTPAERAVFIEMVSKIA</sequence>
<dbReference type="PANTHER" id="PTHR33164">
    <property type="entry name" value="TRANSCRIPTIONAL REGULATOR, MARR FAMILY"/>
    <property type="match status" value="1"/>
</dbReference>
<dbReference type="Proteomes" id="UP000648908">
    <property type="component" value="Unassembled WGS sequence"/>
</dbReference>
<evidence type="ECO:0000313" key="5">
    <source>
        <dbReference type="EMBL" id="MBL4916861.1"/>
    </source>
</evidence>
<dbReference type="InterPro" id="IPR000835">
    <property type="entry name" value="HTH_MarR-typ"/>
</dbReference>
<accession>A0A8K0XZJ3</accession>
<dbReference type="PANTHER" id="PTHR33164:SF43">
    <property type="entry name" value="HTH-TYPE TRANSCRIPTIONAL REPRESSOR YETL"/>
    <property type="match status" value="1"/>
</dbReference>
<dbReference type="PROSITE" id="PS50995">
    <property type="entry name" value="HTH_MARR_2"/>
    <property type="match status" value="1"/>
</dbReference>
<evidence type="ECO:0000313" key="6">
    <source>
        <dbReference type="Proteomes" id="UP000648908"/>
    </source>
</evidence>
<dbReference type="SMART" id="SM00347">
    <property type="entry name" value="HTH_MARR"/>
    <property type="match status" value="1"/>
</dbReference>
<keyword evidence="6" id="KW-1185">Reference proteome</keyword>
<dbReference type="GO" id="GO:0006950">
    <property type="term" value="P:response to stress"/>
    <property type="evidence" value="ECO:0007669"/>
    <property type="project" value="TreeGrafter"/>
</dbReference>
<dbReference type="InterPro" id="IPR023187">
    <property type="entry name" value="Tscrpt_reg_MarR-type_CS"/>
</dbReference>
<reference evidence="5" key="1">
    <citation type="submission" date="2021-01" db="EMBL/GenBank/DDBJ databases">
        <title>Tabrizicola alba sp. nov. a motile alkaliphilic bacterium isolated from a soda lake.</title>
        <authorList>
            <person name="Szuroczki S."/>
            <person name="Abbaszade G."/>
            <person name="Schumann P."/>
            <person name="Toth E."/>
        </authorList>
    </citation>
    <scope>NUCLEOTIDE SEQUENCE</scope>
    <source>
        <strain evidence="5">DMG-N-6</strain>
    </source>
</reference>
<dbReference type="SUPFAM" id="SSF46785">
    <property type="entry name" value="Winged helix' DNA-binding domain"/>
    <property type="match status" value="1"/>
</dbReference>
<dbReference type="EMBL" id="JAESVN010000002">
    <property type="protein sequence ID" value="MBL4916861.1"/>
    <property type="molecule type" value="Genomic_DNA"/>
</dbReference>
<keyword evidence="1" id="KW-0805">Transcription regulation</keyword>
<evidence type="ECO:0000256" key="3">
    <source>
        <dbReference type="ARBA" id="ARBA00023163"/>
    </source>
</evidence>
<dbReference type="Gene3D" id="1.10.10.10">
    <property type="entry name" value="Winged helix-like DNA-binding domain superfamily/Winged helix DNA-binding domain"/>
    <property type="match status" value="1"/>
</dbReference>
<gene>
    <name evidence="5" type="ORF">JL811_06455</name>
</gene>
<dbReference type="GO" id="GO:0003677">
    <property type="term" value="F:DNA binding"/>
    <property type="evidence" value="ECO:0007669"/>
    <property type="project" value="UniProtKB-KW"/>
</dbReference>
<dbReference type="InterPro" id="IPR036388">
    <property type="entry name" value="WH-like_DNA-bd_sf"/>
</dbReference>
<feature type="domain" description="HTH marR-type" evidence="4">
    <location>
        <begin position="9"/>
        <end position="139"/>
    </location>
</feature>
<dbReference type="InterPro" id="IPR036390">
    <property type="entry name" value="WH_DNA-bd_sf"/>
</dbReference>
<keyword evidence="3" id="KW-0804">Transcription</keyword>
<comment type="caution">
    <text evidence="5">The sequence shown here is derived from an EMBL/GenBank/DDBJ whole genome shotgun (WGS) entry which is preliminary data.</text>
</comment>
<dbReference type="RefSeq" id="WP_202687667.1">
    <property type="nucleotide sequence ID" value="NZ_JAESVN010000002.1"/>
</dbReference>
<evidence type="ECO:0000256" key="2">
    <source>
        <dbReference type="ARBA" id="ARBA00023125"/>
    </source>
</evidence>
<evidence type="ECO:0000259" key="4">
    <source>
        <dbReference type="PROSITE" id="PS50995"/>
    </source>
</evidence>
<protein>
    <submittedName>
        <fullName evidence="5">MarR family transcriptional regulator</fullName>
    </submittedName>
</protein>
<dbReference type="PROSITE" id="PS01117">
    <property type="entry name" value="HTH_MARR_1"/>
    <property type="match status" value="1"/>
</dbReference>
<organism evidence="5 6">
    <name type="scientific">Szabonella alba</name>
    <dbReference type="NCBI Taxonomy" id="2804194"/>
    <lineage>
        <taxon>Bacteria</taxon>
        <taxon>Pseudomonadati</taxon>
        <taxon>Pseudomonadota</taxon>
        <taxon>Alphaproteobacteria</taxon>
        <taxon>Rhodobacterales</taxon>
        <taxon>Paracoccaceae</taxon>
        <taxon>Szabonella</taxon>
    </lineage>
</organism>
<proteinExistence type="predicted"/>
<keyword evidence="2" id="KW-0238">DNA-binding</keyword>
<dbReference type="GO" id="GO:0003700">
    <property type="term" value="F:DNA-binding transcription factor activity"/>
    <property type="evidence" value="ECO:0007669"/>
    <property type="project" value="InterPro"/>
</dbReference>
<dbReference type="Pfam" id="PF01047">
    <property type="entry name" value="MarR"/>
    <property type="match status" value="1"/>
</dbReference>
<dbReference type="InterPro" id="IPR039422">
    <property type="entry name" value="MarR/SlyA-like"/>
</dbReference>
<dbReference type="PRINTS" id="PR00598">
    <property type="entry name" value="HTHMARR"/>
</dbReference>